<evidence type="ECO:0000313" key="2">
    <source>
        <dbReference type="EMBL" id="JAD17676.1"/>
    </source>
</evidence>
<protein>
    <submittedName>
        <fullName evidence="2">Uncharacterized protein</fullName>
    </submittedName>
</protein>
<reference evidence="2" key="1">
    <citation type="submission" date="2014-09" db="EMBL/GenBank/DDBJ databases">
        <authorList>
            <person name="Magalhaes I.L.F."/>
            <person name="Oliveira U."/>
            <person name="Santos F.R."/>
            <person name="Vidigal T.H.D.A."/>
            <person name="Brescovit A.D."/>
            <person name="Santos A.J."/>
        </authorList>
    </citation>
    <scope>NUCLEOTIDE SEQUENCE</scope>
    <source>
        <tissue evidence="2">Shoot tissue taken approximately 20 cm above the soil surface</tissue>
    </source>
</reference>
<feature type="region of interest" description="Disordered" evidence="1">
    <location>
        <begin position="50"/>
        <end position="76"/>
    </location>
</feature>
<feature type="compositionally biased region" description="Polar residues" evidence="1">
    <location>
        <begin position="1"/>
        <end position="12"/>
    </location>
</feature>
<feature type="region of interest" description="Disordered" evidence="1">
    <location>
        <begin position="1"/>
        <end position="31"/>
    </location>
</feature>
<evidence type="ECO:0000256" key="1">
    <source>
        <dbReference type="SAM" id="MobiDB-lite"/>
    </source>
</evidence>
<feature type="compositionally biased region" description="Polar residues" evidence="1">
    <location>
        <begin position="50"/>
        <end position="60"/>
    </location>
</feature>
<name>A0A0A8XUZ7_ARUDO</name>
<dbReference type="AlphaFoldDB" id="A0A0A8XUZ7"/>
<sequence length="156" mass="18018">MGKDTCTQARTGKQTDKFNHVQPRHLSRQVHTSRIRIHKEGRCKNYAQQSEISGASSQFRPQLRAPPLQRSSTPRISSLAPEKTAWIEHKQQVRNICTHATCAPLKLATYSCFLSCSTVRLIKWSRQYTALGVDTRTSFLCRQDFFFMERCRQSLE</sequence>
<reference evidence="2" key="2">
    <citation type="journal article" date="2015" name="Data Brief">
        <title>Shoot transcriptome of the giant reed, Arundo donax.</title>
        <authorList>
            <person name="Barrero R.A."/>
            <person name="Guerrero F.D."/>
            <person name="Moolhuijzen P."/>
            <person name="Goolsby J.A."/>
            <person name="Tidwell J."/>
            <person name="Bellgard S.E."/>
            <person name="Bellgard M.I."/>
        </authorList>
    </citation>
    <scope>NUCLEOTIDE SEQUENCE</scope>
    <source>
        <tissue evidence="2">Shoot tissue taken approximately 20 cm above the soil surface</tissue>
    </source>
</reference>
<feature type="compositionally biased region" description="Basic residues" evidence="1">
    <location>
        <begin position="22"/>
        <end position="31"/>
    </location>
</feature>
<proteinExistence type="predicted"/>
<dbReference type="EMBL" id="GBRH01280219">
    <property type="protein sequence ID" value="JAD17676.1"/>
    <property type="molecule type" value="Transcribed_RNA"/>
</dbReference>
<organism evidence="2">
    <name type="scientific">Arundo donax</name>
    <name type="common">Giant reed</name>
    <name type="synonym">Donax arundinaceus</name>
    <dbReference type="NCBI Taxonomy" id="35708"/>
    <lineage>
        <taxon>Eukaryota</taxon>
        <taxon>Viridiplantae</taxon>
        <taxon>Streptophyta</taxon>
        <taxon>Embryophyta</taxon>
        <taxon>Tracheophyta</taxon>
        <taxon>Spermatophyta</taxon>
        <taxon>Magnoliopsida</taxon>
        <taxon>Liliopsida</taxon>
        <taxon>Poales</taxon>
        <taxon>Poaceae</taxon>
        <taxon>PACMAD clade</taxon>
        <taxon>Arundinoideae</taxon>
        <taxon>Arundineae</taxon>
        <taxon>Arundo</taxon>
    </lineage>
</organism>
<accession>A0A0A8XUZ7</accession>